<evidence type="ECO:0000256" key="1">
    <source>
        <dbReference type="ARBA" id="ARBA00001968"/>
    </source>
</evidence>
<dbReference type="GO" id="GO:0009117">
    <property type="term" value="P:nucleotide metabolic process"/>
    <property type="evidence" value="ECO:0007669"/>
    <property type="project" value="UniProtKB-KW"/>
</dbReference>
<dbReference type="NCBIfam" id="TIGR00172">
    <property type="entry name" value="maf"/>
    <property type="match status" value="1"/>
</dbReference>
<keyword evidence="4" id="KW-0963">Cytoplasm</keyword>
<protein>
    <recommendedName>
        <fullName evidence="4">dTTP/UTP pyrophosphatase</fullName>
        <shortName evidence="4">dTTPase/UTPase</shortName>
        <ecNumber evidence="4">3.6.1.9</ecNumber>
    </recommendedName>
    <alternativeName>
        <fullName evidence="4">Nucleoside triphosphate pyrophosphatase</fullName>
    </alternativeName>
    <alternativeName>
        <fullName evidence="4">Nucleotide pyrophosphatase</fullName>
        <shortName evidence="4">Nucleotide PPase</shortName>
    </alternativeName>
</protein>
<dbReference type="PIRSF" id="PIRSF006305">
    <property type="entry name" value="Maf"/>
    <property type="match status" value="1"/>
</dbReference>
<dbReference type="Proteomes" id="UP000245462">
    <property type="component" value="Unassembled WGS sequence"/>
</dbReference>
<name>A0A2U1FCW9_9PORP</name>
<comment type="cofactor">
    <cofactor evidence="1 4">
        <name>a divalent metal cation</name>
        <dbReference type="ChEBI" id="CHEBI:60240"/>
    </cofactor>
</comment>
<feature type="site" description="Important for substrate specificity" evidence="4">
    <location>
        <position position="162"/>
    </location>
</feature>
<evidence type="ECO:0000313" key="6">
    <source>
        <dbReference type="Proteomes" id="UP000245462"/>
    </source>
</evidence>
<dbReference type="GO" id="GO:0036221">
    <property type="term" value="F:UTP diphosphatase activity"/>
    <property type="evidence" value="ECO:0007669"/>
    <property type="project" value="RHEA"/>
</dbReference>
<dbReference type="HAMAP" id="MF_00528">
    <property type="entry name" value="Maf"/>
    <property type="match status" value="1"/>
</dbReference>
<evidence type="ECO:0000256" key="2">
    <source>
        <dbReference type="ARBA" id="ARBA00022801"/>
    </source>
</evidence>
<comment type="function">
    <text evidence="4">Nucleoside triphosphate pyrophosphatase that hydrolyzes dTTP and UTP. May have a dual role in cell division arrest and in preventing the incorporation of modified nucleotides into cellular nucleic acids.</text>
</comment>
<dbReference type="GeneID" id="94550791"/>
<comment type="subcellular location">
    <subcellularLocation>
        <location evidence="4">Cytoplasm</location>
    </subcellularLocation>
</comment>
<sequence>MLNHLKQYDIILGSQSPRRKELLSGLDLPFVQKVMPDIVEEYPAELPLTEVPLYLAQTKAEAYRAKGLMQENTLLITADTVVIVEDMILGKPRDKEDAHRMLRTLSGQTHQVVTGVCISLLSGKKAFSCSSMVTFAQLSDEEIDYYLHRYRPYDKAGSYGIQEWIGYIAIQRVEGSFYNVMGLPVHLLYNELKAFGKSN</sequence>
<dbReference type="EC" id="3.6.1.9" evidence="4"/>
<keyword evidence="6" id="KW-1185">Reference proteome</keyword>
<dbReference type="CDD" id="cd00555">
    <property type="entry name" value="Maf"/>
    <property type="match status" value="1"/>
</dbReference>
<dbReference type="AlphaFoldDB" id="A0A2U1FCW9"/>
<keyword evidence="3 4" id="KW-0546">Nucleotide metabolism</keyword>
<comment type="caution">
    <text evidence="5">The sequence shown here is derived from an EMBL/GenBank/DDBJ whole genome shotgun (WGS) entry which is preliminary data.</text>
</comment>
<reference evidence="5 6" key="1">
    <citation type="submission" date="2018-04" db="EMBL/GenBank/DDBJ databases">
        <title>Genomic Encyclopedia of Type Strains, Phase IV (KMG-IV): sequencing the most valuable type-strain genomes for metagenomic binning, comparative biology and taxonomic classification.</title>
        <authorList>
            <person name="Goeker M."/>
        </authorList>
    </citation>
    <scope>NUCLEOTIDE SEQUENCE [LARGE SCALE GENOMIC DNA]</scope>
    <source>
        <strain evidence="5 6">DSM 28520</strain>
    </source>
</reference>
<dbReference type="Pfam" id="PF02545">
    <property type="entry name" value="Maf"/>
    <property type="match status" value="1"/>
</dbReference>
<dbReference type="OrthoDB" id="9807767at2"/>
<dbReference type="SUPFAM" id="SSF52972">
    <property type="entry name" value="ITPase-like"/>
    <property type="match status" value="1"/>
</dbReference>
<dbReference type="InterPro" id="IPR003697">
    <property type="entry name" value="Maf-like"/>
</dbReference>
<dbReference type="EMBL" id="QEKY01000008">
    <property type="protein sequence ID" value="PVZ09820.1"/>
    <property type="molecule type" value="Genomic_DNA"/>
</dbReference>
<comment type="catalytic activity">
    <reaction evidence="4">
        <text>UTP + H2O = UMP + diphosphate + H(+)</text>
        <dbReference type="Rhea" id="RHEA:29395"/>
        <dbReference type="ChEBI" id="CHEBI:15377"/>
        <dbReference type="ChEBI" id="CHEBI:15378"/>
        <dbReference type="ChEBI" id="CHEBI:33019"/>
        <dbReference type="ChEBI" id="CHEBI:46398"/>
        <dbReference type="ChEBI" id="CHEBI:57865"/>
        <dbReference type="EC" id="3.6.1.9"/>
    </reaction>
</comment>
<gene>
    <name evidence="5" type="ORF">C7382_1088</name>
</gene>
<dbReference type="GO" id="GO:0005737">
    <property type="term" value="C:cytoplasm"/>
    <property type="evidence" value="ECO:0007669"/>
    <property type="project" value="UniProtKB-SubCell"/>
</dbReference>
<accession>A0A2U1FCW9</accession>
<dbReference type="PANTHER" id="PTHR43213:SF5">
    <property type="entry name" value="BIFUNCTIONAL DTTP_UTP PYROPHOSPHATASE_METHYLTRANSFERASE PROTEIN-RELATED"/>
    <property type="match status" value="1"/>
</dbReference>
<comment type="catalytic activity">
    <reaction evidence="4">
        <text>dTTP + H2O = dTMP + diphosphate + H(+)</text>
        <dbReference type="Rhea" id="RHEA:28534"/>
        <dbReference type="ChEBI" id="CHEBI:15377"/>
        <dbReference type="ChEBI" id="CHEBI:15378"/>
        <dbReference type="ChEBI" id="CHEBI:33019"/>
        <dbReference type="ChEBI" id="CHEBI:37568"/>
        <dbReference type="ChEBI" id="CHEBI:63528"/>
        <dbReference type="EC" id="3.6.1.9"/>
    </reaction>
</comment>
<feature type="site" description="Important for substrate specificity" evidence="4">
    <location>
        <position position="18"/>
    </location>
</feature>
<dbReference type="GO" id="GO:0036218">
    <property type="term" value="F:dTTP diphosphatase activity"/>
    <property type="evidence" value="ECO:0007669"/>
    <property type="project" value="RHEA"/>
</dbReference>
<dbReference type="RefSeq" id="WP_116679326.1">
    <property type="nucleotide sequence ID" value="NZ_JBGXZY010000065.1"/>
</dbReference>
<evidence type="ECO:0000256" key="3">
    <source>
        <dbReference type="ARBA" id="ARBA00023080"/>
    </source>
</evidence>
<evidence type="ECO:0000313" key="5">
    <source>
        <dbReference type="EMBL" id="PVZ09820.1"/>
    </source>
</evidence>
<evidence type="ECO:0000256" key="4">
    <source>
        <dbReference type="HAMAP-Rule" id="MF_00528"/>
    </source>
</evidence>
<dbReference type="InterPro" id="IPR029001">
    <property type="entry name" value="ITPase-like_fam"/>
</dbReference>
<comment type="caution">
    <text evidence="4">Lacks conserved residue(s) required for the propagation of feature annotation.</text>
</comment>
<feature type="active site" description="Proton acceptor" evidence="4">
    <location>
        <position position="79"/>
    </location>
</feature>
<comment type="similarity">
    <text evidence="4">Belongs to the Maf family. YhdE subfamily.</text>
</comment>
<feature type="site" description="Important for substrate specificity" evidence="4">
    <location>
        <position position="80"/>
    </location>
</feature>
<dbReference type="Gene3D" id="3.90.950.10">
    <property type="match status" value="1"/>
</dbReference>
<keyword evidence="2 4" id="KW-0378">Hydrolase</keyword>
<organism evidence="5 6">
    <name type="scientific">Porphyromonas loveana</name>
    <dbReference type="NCBI Taxonomy" id="1884669"/>
    <lineage>
        <taxon>Bacteria</taxon>
        <taxon>Pseudomonadati</taxon>
        <taxon>Bacteroidota</taxon>
        <taxon>Bacteroidia</taxon>
        <taxon>Bacteroidales</taxon>
        <taxon>Porphyromonadaceae</taxon>
        <taxon>Porphyromonas</taxon>
    </lineage>
</organism>
<dbReference type="PANTHER" id="PTHR43213">
    <property type="entry name" value="BIFUNCTIONAL DTTP/UTP PYROPHOSPHATASE/METHYLTRANSFERASE PROTEIN-RELATED"/>
    <property type="match status" value="1"/>
</dbReference>
<proteinExistence type="inferred from homology"/>